<reference evidence="1" key="1">
    <citation type="submission" date="2019-08" db="EMBL/GenBank/DDBJ databases">
        <authorList>
            <person name="Kucharzyk K."/>
            <person name="Murdoch R.W."/>
            <person name="Higgins S."/>
            <person name="Loffler F."/>
        </authorList>
    </citation>
    <scope>NUCLEOTIDE SEQUENCE</scope>
</reference>
<dbReference type="InterPro" id="IPR009229">
    <property type="entry name" value="AgrD"/>
</dbReference>
<organism evidence="1">
    <name type="scientific">bioreactor metagenome</name>
    <dbReference type="NCBI Taxonomy" id="1076179"/>
    <lineage>
        <taxon>unclassified sequences</taxon>
        <taxon>metagenomes</taxon>
        <taxon>ecological metagenomes</taxon>
    </lineage>
</organism>
<dbReference type="EMBL" id="VSSQ01000069">
    <property type="protein sequence ID" value="MPL72977.1"/>
    <property type="molecule type" value="Genomic_DNA"/>
</dbReference>
<accession>A0A644U2N8</accession>
<comment type="caution">
    <text evidence="1">The sequence shown here is derived from an EMBL/GenBank/DDBJ whole genome shotgun (WGS) entry which is preliminary data.</text>
</comment>
<gene>
    <name evidence="1" type="ORF">SDC9_18770</name>
</gene>
<proteinExistence type="predicted"/>
<sequence length="39" mass="4134">MFKKSMLSCLASVVSAVALLAVQPTSLVTIYQPKVPKAL</sequence>
<dbReference type="AlphaFoldDB" id="A0A644U2N8"/>
<evidence type="ECO:0008006" key="2">
    <source>
        <dbReference type="Google" id="ProtNLM"/>
    </source>
</evidence>
<dbReference type="NCBIfam" id="TIGR04223">
    <property type="entry name" value="quorum_AgrD"/>
    <property type="match status" value="1"/>
</dbReference>
<name>A0A644U2N8_9ZZZZ</name>
<evidence type="ECO:0000313" key="1">
    <source>
        <dbReference type="EMBL" id="MPL72977.1"/>
    </source>
</evidence>
<protein>
    <recommendedName>
        <fullName evidence="2">Cyclic lactone autoinducer peptide</fullName>
    </recommendedName>
</protein>